<evidence type="ECO:0000256" key="1">
    <source>
        <dbReference type="SAM" id="MobiDB-lite"/>
    </source>
</evidence>
<evidence type="ECO:0008006" key="4">
    <source>
        <dbReference type="Google" id="ProtNLM"/>
    </source>
</evidence>
<dbReference type="EMBL" id="OV651821">
    <property type="protein sequence ID" value="CAH1115829.1"/>
    <property type="molecule type" value="Genomic_DNA"/>
</dbReference>
<feature type="non-terminal residue" evidence="2">
    <location>
        <position position="150"/>
    </location>
</feature>
<evidence type="ECO:0000313" key="3">
    <source>
        <dbReference type="Proteomes" id="UP001153636"/>
    </source>
</evidence>
<reference evidence="2" key="1">
    <citation type="submission" date="2022-01" db="EMBL/GenBank/DDBJ databases">
        <authorList>
            <person name="King R."/>
        </authorList>
    </citation>
    <scope>NUCLEOTIDE SEQUENCE</scope>
</reference>
<dbReference type="InterPro" id="IPR013083">
    <property type="entry name" value="Znf_RING/FYVE/PHD"/>
</dbReference>
<dbReference type="OrthoDB" id="6774308at2759"/>
<dbReference type="Proteomes" id="UP001153636">
    <property type="component" value="Chromosome 9"/>
</dbReference>
<organism evidence="2 3">
    <name type="scientific">Psylliodes chrysocephalus</name>
    <dbReference type="NCBI Taxonomy" id="3402493"/>
    <lineage>
        <taxon>Eukaryota</taxon>
        <taxon>Metazoa</taxon>
        <taxon>Ecdysozoa</taxon>
        <taxon>Arthropoda</taxon>
        <taxon>Hexapoda</taxon>
        <taxon>Insecta</taxon>
        <taxon>Pterygota</taxon>
        <taxon>Neoptera</taxon>
        <taxon>Endopterygota</taxon>
        <taxon>Coleoptera</taxon>
        <taxon>Polyphaga</taxon>
        <taxon>Cucujiformia</taxon>
        <taxon>Chrysomeloidea</taxon>
        <taxon>Chrysomelidae</taxon>
        <taxon>Galerucinae</taxon>
        <taxon>Alticini</taxon>
        <taxon>Psylliodes</taxon>
    </lineage>
</organism>
<protein>
    <recommendedName>
        <fullName evidence="4">PHD-type domain-containing protein</fullName>
    </recommendedName>
</protein>
<accession>A0A9P0DCH3</accession>
<evidence type="ECO:0000313" key="2">
    <source>
        <dbReference type="EMBL" id="CAH1115829.1"/>
    </source>
</evidence>
<feature type="compositionally biased region" description="Polar residues" evidence="1">
    <location>
        <begin position="139"/>
        <end position="150"/>
    </location>
</feature>
<dbReference type="CDD" id="cd15489">
    <property type="entry name" value="PHD_SF"/>
    <property type="match status" value="1"/>
</dbReference>
<name>A0A9P0DCH3_9CUCU</name>
<dbReference type="Gene3D" id="3.30.40.10">
    <property type="entry name" value="Zinc/RING finger domain, C3HC4 (zinc finger)"/>
    <property type="match status" value="1"/>
</dbReference>
<sequence>MFNCTLCLNPLRGNRPGISCDGCKKEYHAFCITKTANIINLHNTIPGLSRKCSDCIKNCVLLDPTGVQKIVETKLDDALKSLKNQIMSIKLKVDKIAESEPPAVQPKYSDVQKDKSQPGILIRPNNSEQEHNQTKADILNSTDPRQENLQ</sequence>
<dbReference type="AlphaFoldDB" id="A0A9P0DCH3"/>
<proteinExistence type="predicted"/>
<feature type="region of interest" description="Disordered" evidence="1">
    <location>
        <begin position="101"/>
        <end position="150"/>
    </location>
</feature>
<keyword evidence="3" id="KW-1185">Reference proteome</keyword>
<gene>
    <name evidence="2" type="ORF">PSYICH_LOCUS15665</name>
</gene>